<dbReference type="SUPFAM" id="SSF53474">
    <property type="entry name" value="alpha/beta-Hydrolases"/>
    <property type="match status" value="1"/>
</dbReference>
<dbReference type="AlphaFoldDB" id="R8BIV3"/>
<dbReference type="KEGG" id="tmn:UCRPA7_5230"/>
<evidence type="ECO:0000313" key="4">
    <source>
        <dbReference type="Proteomes" id="UP000014074"/>
    </source>
</evidence>
<evidence type="ECO:0000313" key="3">
    <source>
        <dbReference type="EMBL" id="EON99209.1"/>
    </source>
</evidence>
<reference evidence="4" key="1">
    <citation type="journal article" date="2013" name="Genome Announc.">
        <title>Draft genome sequence of the ascomycete Phaeoacremonium aleophilum strain UCR-PA7, a causal agent of the esca disease complex in grapevines.</title>
        <authorList>
            <person name="Blanco-Ulate B."/>
            <person name="Rolshausen P."/>
            <person name="Cantu D."/>
        </authorList>
    </citation>
    <scope>NUCLEOTIDE SEQUENCE [LARGE SCALE GENOMIC DNA]</scope>
    <source>
        <strain evidence="4">UCR-PA7</strain>
    </source>
</reference>
<organism evidence="3 4">
    <name type="scientific">Phaeoacremonium minimum (strain UCR-PA7)</name>
    <name type="common">Esca disease fungus</name>
    <name type="synonym">Togninia minima</name>
    <dbReference type="NCBI Taxonomy" id="1286976"/>
    <lineage>
        <taxon>Eukaryota</taxon>
        <taxon>Fungi</taxon>
        <taxon>Dikarya</taxon>
        <taxon>Ascomycota</taxon>
        <taxon>Pezizomycotina</taxon>
        <taxon>Sordariomycetes</taxon>
        <taxon>Sordariomycetidae</taxon>
        <taxon>Togniniales</taxon>
        <taxon>Togniniaceae</taxon>
        <taxon>Phaeoacremonium</taxon>
    </lineage>
</organism>
<feature type="signal peptide" evidence="1">
    <location>
        <begin position="1"/>
        <end position="20"/>
    </location>
</feature>
<feature type="chain" id="PRO_5004462798" evidence="1">
    <location>
        <begin position="21"/>
        <end position="359"/>
    </location>
</feature>
<dbReference type="InterPro" id="IPR050471">
    <property type="entry name" value="AB_hydrolase"/>
</dbReference>
<dbReference type="PANTHER" id="PTHR43433:SF5">
    <property type="entry name" value="AB HYDROLASE-1 DOMAIN-CONTAINING PROTEIN"/>
    <property type="match status" value="1"/>
</dbReference>
<feature type="domain" description="AB hydrolase-1" evidence="2">
    <location>
        <begin position="72"/>
        <end position="177"/>
    </location>
</feature>
<gene>
    <name evidence="3" type="ORF">UCRPA7_5230</name>
</gene>
<keyword evidence="4" id="KW-1185">Reference proteome</keyword>
<dbReference type="OrthoDB" id="10249433at2759"/>
<dbReference type="Gene3D" id="3.40.50.1820">
    <property type="entry name" value="alpha/beta hydrolase"/>
    <property type="match status" value="1"/>
</dbReference>
<dbReference type="InterPro" id="IPR000073">
    <property type="entry name" value="AB_hydrolase_1"/>
</dbReference>
<dbReference type="PROSITE" id="PS51257">
    <property type="entry name" value="PROKAR_LIPOPROTEIN"/>
    <property type="match status" value="1"/>
</dbReference>
<name>R8BIV3_PHAM7</name>
<dbReference type="GeneID" id="19325763"/>
<dbReference type="InterPro" id="IPR029058">
    <property type="entry name" value="AB_hydrolase_fold"/>
</dbReference>
<dbReference type="Pfam" id="PF00561">
    <property type="entry name" value="Abhydrolase_1"/>
    <property type="match status" value="1"/>
</dbReference>
<dbReference type="EMBL" id="KB933176">
    <property type="protein sequence ID" value="EON99209.1"/>
    <property type="molecule type" value="Genomic_DNA"/>
</dbReference>
<dbReference type="PANTHER" id="PTHR43433">
    <property type="entry name" value="HYDROLASE, ALPHA/BETA FOLD FAMILY PROTEIN"/>
    <property type="match status" value="1"/>
</dbReference>
<sequence>MLVTIHKVATALLFAWAASAAPTGGSCPATRPRPAACAAQLDANENVNCIAKVNGNELEVKVVGPENGPAIVVMPSTFGHGYWYMFKALESLFAQYRFIFYDARGSGPFSSKPENPIETMATAAMAEDVEGIRTLFGLDRVNIFSHCQGATSALIYAEKYADKVANLYLAETILPDGVSPEDITAYQGKVVGDLSEHNPTVNYTDSLALLPVIVNPDDPGFPKDNAMAWAAIKTTSKLYFWNAERHQLFVDQMEDPNAPPFSQFAMEWNTRADIAEPPQVAPLLAQIKAQVFLLHGDEDGASPKPYFDLLVDTLNLTEASAVLAHQAGHIIWDDANDVFTKTVTGWFDKLYAENGENDE</sequence>
<evidence type="ECO:0000259" key="2">
    <source>
        <dbReference type="Pfam" id="PF00561"/>
    </source>
</evidence>
<dbReference type="RefSeq" id="XP_007915968.1">
    <property type="nucleotide sequence ID" value="XM_007917777.1"/>
</dbReference>
<accession>R8BIV3</accession>
<dbReference type="Proteomes" id="UP000014074">
    <property type="component" value="Unassembled WGS sequence"/>
</dbReference>
<evidence type="ECO:0000256" key="1">
    <source>
        <dbReference type="SAM" id="SignalP"/>
    </source>
</evidence>
<proteinExistence type="predicted"/>
<protein>
    <submittedName>
        <fullName evidence="3">Putative proline iminopeptidase protein</fullName>
    </submittedName>
</protein>
<keyword evidence="1" id="KW-0732">Signal</keyword>
<dbReference type="HOGENOM" id="CLU_772045_0_0_1"/>